<dbReference type="AlphaFoldDB" id="A0A0B3RUR9"/>
<dbReference type="PATRIC" id="fig|1515334.3.peg.4999"/>
<evidence type="ECO:0000256" key="1">
    <source>
        <dbReference type="SAM" id="MobiDB-lite"/>
    </source>
</evidence>
<protein>
    <recommendedName>
        <fullName evidence="4">SnoaL-like domain-containing protein</fullName>
    </recommendedName>
</protein>
<evidence type="ECO:0000313" key="3">
    <source>
        <dbReference type="Proteomes" id="UP000030960"/>
    </source>
</evidence>
<feature type="region of interest" description="Disordered" evidence="1">
    <location>
        <begin position="284"/>
        <end position="303"/>
    </location>
</feature>
<reference evidence="2 3" key="1">
    <citation type="submission" date="2014-10" db="EMBL/GenBank/DDBJ databases">
        <title>Genome sequence of Ponticoccus sp. strain UMTAT08 isolated from clonal culture of toxic dinoflagellate Alexandrium tamiyavanichii.</title>
        <authorList>
            <person name="Gan H.Y."/>
            <person name="Muhd D.-D."/>
            <person name="Mohd Noor M.E."/>
            <person name="Yeong Y.S."/>
            <person name="Usup G."/>
        </authorList>
    </citation>
    <scope>NUCLEOTIDE SEQUENCE [LARGE SCALE GENOMIC DNA]</scope>
    <source>
        <strain evidence="2 3">UMTAT08</strain>
    </source>
</reference>
<feature type="compositionally biased region" description="Gly residues" evidence="1">
    <location>
        <begin position="293"/>
        <end position="303"/>
    </location>
</feature>
<accession>A0A0B3RUR9</accession>
<organism evidence="2 3">
    <name type="scientific">Mameliella alba</name>
    <dbReference type="NCBI Taxonomy" id="561184"/>
    <lineage>
        <taxon>Bacteria</taxon>
        <taxon>Pseudomonadati</taxon>
        <taxon>Pseudomonadota</taxon>
        <taxon>Alphaproteobacteria</taxon>
        <taxon>Rhodobacterales</taxon>
        <taxon>Roseobacteraceae</taxon>
        <taxon>Mameliella</taxon>
    </lineage>
</organism>
<dbReference type="Proteomes" id="UP000030960">
    <property type="component" value="Unassembled WGS sequence"/>
</dbReference>
<dbReference type="RefSeq" id="WP_043146104.1">
    <property type="nucleotide sequence ID" value="NZ_JSUQ01000026.1"/>
</dbReference>
<comment type="caution">
    <text evidence="2">The sequence shown here is derived from an EMBL/GenBank/DDBJ whole genome shotgun (WGS) entry which is preliminary data.</text>
</comment>
<proteinExistence type="predicted"/>
<gene>
    <name evidence="2" type="ORF">OA50_04971</name>
</gene>
<sequence>MNLSPDTAHDVAASLLAATGDALTTGDFELFRRNFRLPQAIATIGGTRTLRSDEDLRRTFDQIQAHYAEIGLHRLDRWIEVALFDGPDEIRSCHVTHMLSKSGKLLNTPILTMSRLLREGERWLIGGTQYTISAESAHGQALLSGGGPYRAQGAGGAAEAIFQNHLDRVTRAYMEDRFDLLMAAVQLPLFLQASEGAILISDIQQLQEDFSRSITRLRVQSVSDIVRRVQSAEIIGEKRIHGTYRTHILSAEQLVIPAYKSAMSIEMGTDLNWRMTSVMHPIGHMTLPDGPGDAKGYGPGERV</sequence>
<dbReference type="STRING" id="561184.SAMN05216376_12138"/>
<evidence type="ECO:0008006" key="4">
    <source>
        <dbReference type="Google" id="ProtNLM"/>
    </source>
</evidence>
<keyword evidence="3" id="KW-1185">Reference proteome</keyword>
<evidence type="ECO:0000313" key="2">
    <source>
        <dbReference type="EMBL" id="KHQ50463.1"/>
    </source>
</evidence>
<dbReference type="OrthoDB" id="7854707at2"/>
<name>A0A0B3RUR9_9RHOB</name>
<dbReference type="EMBL" id="JSUQ01000026">
    <property type="protein sequence ID" value="KHQ50463.1"/>
    <property type="molecule type" value="Genomic_DNA"/>
</dbReference>